<feature type="transmembrane region" description="Helical" evidence="8">
    <location>
        <begin position="159"/>
        <end position="182"/>
    </location>
</feature>
<keyword evidence="6 8" id="KW-1133">Transmembrane helix</keyword>
<dbReference type="OrthoDB" id="9810457at2"/>
<feature type="transmembrane region" description="Helical" evidence="8">
    <location>
        <begin position="6"/>
        <end position="23"/>
    </location>
</feature>
<keyword evidence="3" id="KW-0813">Transport</keyword>
<dbReference type="InterPro" id="IPR004776">
    <property type="entry name" value="Mem_transp_PIN-like"/>
</dbReference>
<name>A0A3A1WJH7_9HYPH</name>
<keyword evidence="10" id="KW-1185">Reference proteome</keyword>
<feature type="transmembrane region" description="Helical" evidence="8">
    <location>
        <begin position="98"/>
        <end position="116"/>
    </location>
</feature>
<keyword evidence="4" id="KW-1003">Cell membrane</keyword>
<dbReference type="GO" id="GO:0005886">
    <property type="term" value="C:plasma membrane"/>
    <property type="evidence" value="ECO:0007669"/>
    <property type="project" value="UniProtKB-SubCell"/>
</dbReference>
<evidence type="ECO:0000256" key="4">
    <source>
        <dbReference type="ARBA" id="ARBA00022475"/>
    </source>
</evidence>
<protein>
    <recommendedName>
        <fullName evidence="11">AEC family transporter</fullName>
    </recommendedName>
</protein>
<gene>
    <name evidence="9" type="ORF">D3218_12060</name>
</gene>
<comment type="subcellular location">
    <subcellularLocation>
        <location evidence="1">Cell membrane</location>
        <topology evidence="1">Multi-pass membrane protein</topology>
    </subcellularLocation>
</comment>
<feature type="transmembrane region" description="Helical" evidence="8">
    <location>
        <begin position="284"/>
        <end position="306"/>
    </location>
</feature>
<feature type="transmembrane region" description="Helical" evidence="8">
    <location>
        <begin position="68"/>
        <end position="86"/>
    </location>
</feature>
<evidence type="ECO:0000256" key="8">
    <source>
        <dbReference type="SAM" id="Phobius"/>
    </source>
</evidence>
<feature type="transmembrane region" description="Helical" evidence="8">
    <location>
        <begin position="252"/>
        <end position="272"/>
    </location>
</feature>
<evidence type="ECO:0000313" key="9">
    <source>
        <dbReference type="EMBL" id="RIY00029.1"/>
    </source>
</evidence>
<dbReference type="AlphaFoldDB" id="A0A3A1WJH7"/>
<keyword evidence="5 8" id="KW-0812">Transmembrane</keyword>
<dbReference type="GO" id="GO:0055085">
    <property type="term" value="P:transmembrane transport"/>
    <property type="evidence" value="ECO:0007669"/>
    <property type="project" value="InterPro"/>
</dbReference>
<dbReference type="Proteomes" id="UP000265750">
    <property type="component" value="Unassembled WGS sequence"/>
</dbReference>
<dbReference type="PANTHER" id="PTHR36838">
    <property type="entry name" value="AUXIN EFFLUX CARRIER FAMILY PROTEIN"/>
    <property type="match status" value="1"/>
</dbReference>
<dbReference type="Gene3D" id="1.20.1530.20">
    <property type="match status" value="1"/>
</dbReference>
<keyword evidence="7 8" id="KW-0472">Membrane</keyword>
<evidence type="ECO:0000313" key="10">
    <source>
        <dbReference type="Proteomes" id="UP000265750"/>
    </source>
</evidence>
<evidence type="ECO:0000256" key="3">
    <source>
        <dbReference type="ARBA" id="ARBA00022448"/>
    </source>
</evidence>
<evidence type="ECO:0000256" key="1">
    <source>
        <dbReference type="ARBA" id="ARBA00004651"/>
    </source>
</evidence>
<reference evidence="10" key="1">
    <citation type="submission" date="2018-09" db="EMBL/GenBank/DDBJ databases">
        <authorList>
            <person name="Tuo L."/>
        </authorList>
    </citation>
    <scope>NUCLEOTIDE SEQUENCE [LARGE SCALE GENOMIC DNA]</scope>
    <source>
        <strain evidence="10">M2BS4Y-1</strain>
    </source>
</reference>
<dbReference type="Pfam" id="PF03547">
    <property type="entry name" value="Mem_trans"/>
    <property type="match status" value="1"/>
</dbReference>
<evidence type="ECO:0000256" key="6">
    <source>
        <dbReference type="ARBA" id="ARBA00022989"/>
    </source>
</evidence>
<dbReference type="InterPro" id="IPR038770">
    <property type="entry name" value="Na+/solute_symporter_sf"/>
</dbReference>
<proteinExistence type="inferred from homology"/>
<evidence type="ECO:0000256" key="7">
    <source>
        <dbReference type="ARBA" id="ARBA00023136"/>
    </source>
</evidence>
<accession>A0A3A1WJH7</accession>
<comment type="caution">
    <text evidence="9">The sequence shown here is derived from an EMBL/GenBank/DDBJ whole genome shotgun (WGS) entry which is preliminary data.</text>
</comment>
<comment type="similarity">
    <text evidence="2">Belongs to the auxin efflux carrier (TC 2.A.69) family.</text>
</comment>
<evidence type="ECO:0000256" key="2">
    <source>
        <dbReference type="ARBA" id="ARBA00010145"/>
    </source>
</evidence>
<feature type="transmembrane region" description="Helical" evidence="8">
    <location>
        <begin position="223"/>
        <end position="246"/>
    </location>
</feature>
<dbReference type="PANTHER" id="PTHR36838:SF1">
    <property type="entry name" value="SLR1864 PROTEIN"/>
    <property type="match status" value="1"/>
</dbReference>
<evidence type="ECO:0008006" key="11">
    <source>
        <dbReference type="Google" id="ProtNLM"/>
    </source>
</evidence>
<feature type="transmembrane region" description="Helical" evidence="8">
    <location>
        <begin position="194"/>
        <end position="211"/>
    </location>
</feature>
<dbReference type="RefSeq" id="WP_119540340.1">
    <property type="nucleotide sequence ID" value="NZ_QYRN01000006.1"/>
</dbReference>
<evidence type="ECO:0000256" key="5">
    <source>
        <dbReference type="ARBA" id="ARBA00022692"/>
    </source>
</evidence>
<organism evidence="9 10">
    <name type="scientific">Aureimonas flava</name>
    <dbReference type="NCBI Taxonomy" id="2320271"/>
    <lineage>
        <taxon>Bacteria</taxon>
        <taxon>Pseudomonadati</taxon>
        <taxon>Pseudomonadota</taxon>
        <taxon>Alphaproteobacteria</taxon>
        <taxon>Hyphomicrobiales</taxon>
        <taxon>Aurantimonadaceae</taxon>
        <taxon>Aureimonas</taxon>
    </lineage>
</organism>
<dbReference type="EMBL" id="QYRN01000006">
    <property type="protein sequence ID" value="RIY00029.1"/>
    <property type="molecule type" value="Genomic_DNA"/>
</dbReference>
<feature type="transmembrane region" description="Helical" evidence="8">
    <location>
        <begin position="128"/>
        <end position="147"/>
    </location>
</feature>
<feature type="transmembrane region" description="Helical" evidence="8">
    <location>
        <begin position="35"/>
        <end position="56"/>
    </location>
</feature>
<sequence length="308" mass="31828">MFSILLFSLAPVFFVIGLGFAAGRRGWVDAGATGMLGAFVAQFALPIALFLAIVTAPRALLVAELRPTTAYAVTFLVLLGLTLAFARRWRLPAVTTALYVQTVGMPNLGGIGLGLFQSLEGPGSEVTLAVANLVGTLTVTLYCFMRLEMQGGGHPARAFGAALVKPMTILPTLGFLIAFAGLPFPEIGLAVLKPLAQATGGAGLFLTGVILSTQRLRLTRASLLAVFLSNILRPALALALCLLLALPPGVEARIVVAMAIPAGFVGTILSAIYREGTAESGGALVATTFASIVTLPLWIAVGVWLAGA</sequence>